<reference evidence="2 3" key="1">
    <citation type="submission" date="2018-01" db="EMBL/GenBank/DDBJ databases">
        <title>Whole genome sequencing of Histamine producing bacteria.</title>
        <authorList>
            <person name="Butler K."/>
        </authorList>
    </citation>
    <scope>NUCLEOTIDE SEQUENCE [LARGE SCALE GENOMIC DNA]</scope>
    <source>
        <strain evidence="2 3">A2-1</strain>
    </source>
</reference>
<evidence type="ECO:0000313" key="2">
    <source>
        <dbReference type="EMBL" id="PSX07238.1"/>
    </source>
</evidence>
<name>A0A855SD60_PHOAN</name>
<dbReference type="EMBL" id="PYOY01000005">
    <property type="protein sequence ID" value="PSX07238.1"/>
    <property type="molecule type" value="Genomic_DNA"/>
</dbReference>
<gene>
    <name evidence="2" type="ORF">C0W41_11370</name>
</gene>
<dbReference type="GeneID" id="61229627"/>
<accession>A0A855SD60</accession>
<protein>
    <submittedName>
        <fullName evidence="2">Uncharacterized protein</fullName>
    </submittedName>
</protein>
<comment type="caution">
    <text evidence="2">The sequence shown here is derived from an EMBL/GenBank/DDBJ whole genome shotgun (WGS) entry which is preliminary data.</text>
</comment>
<dbReference type="RefSeq" id="WP_045083396.1">
    <property type="nucleotide sequence ID" value="NZ_JZSX01000013.1"/>
</dbReference>
<evidence type="ECO:0000256" key="1">
    <source>
        <dbReference type="SAM" id="SignalP"/>
    </source>
</evidence>
<organism evidence="2 3">
    <name type="scientific">Photobacterium angustum</name>
    <dbReference type="NCBI Taxonomy" id="661"/>
    <lineage>
        <taxon>Bacteria</taxon>
        <taxon>Pseudomonadati</taxon>
        <taxon>Pseudomonadota</taxon>
        <taxon>Gammaproteobacteria</taxon>
        <taxon>Vibrionales</taxon>
        <taxon>Vibrionaceae</taxon>
        <taxon>Photobacterium</taxon>
    </lineage>
</organism>
<keyword evidence="1" id="KW-0732">Signal</keyword>
<dbReference type="Proteomes" id="UP000241440">
    <property type="component" value="Unassembled WGS sequence"/>
</dbReference>
<evidence type="ECO:0000313" key="3">
    <source>
        <dbReference type="Proteomes" id="UP000241440"/>
    </source>
</evidence>
<feature type="signal peptide" evidence="1">
    <location>
        <begin position="1"/>
        <end position="22"/>
    </location>
</feature>
<feature type="chain" id="PRO_5033036889" evidence="1">
    <location>
        <begin position="23"/>
        <end position="242"/>
    </location>
</feature>
<sequence>MTKLFSLSAIALLTGLSTTASAASLDVHGEIKVNGKTVIDDKGNLIQDQSNLINIDDYANATPNRVVTFSAPVNEDGTVSTYKFFYDETGREYKEESFIDDKLVWSIKWEERTTTPLGHKRIVLSDWGYEEPIITTYKDEFTTSSAYPLARIGVNMTRADIYKSTVIATNNPDIEINSVTNNLDYQKLTVIDKTSFKMGDTTIEDCIIVTMSASWTQGDQFRTFCKDYGLVKFGDFTAQAAE</sequence>
<proteinExistence type="predicted"/>
<dbReference type="AlphaFoldDB" id="A0A855SD60"/>